<name>A0AAV5A8K5_9AGAM</name>
<dbReference type="InterPro" id="IPR004345">
    <property type="entry name" value="TB2_DP1_HVA22"/>
</dbReference>
<dbReference type="EMBL" id="BPWL01000004">
    <property type="protein sequence ID" value="GJJ09852.1"/>
    <property type="molecule type" value="Genomic_DNA"/>
</dbReference>
<sequence length="236" mass="26495">MGVVKLFSRLLTTWVAFLYPAFASYKALSHRPVSEPELERWVKYWTVVGVFVGAEYLLEWLVSWFVLLSLREGVYFAIYFDVDRFPLYWEVKTAAVLYLALPQTQGSTYIYNTYLGPYFQRNEVNFDRNIETAQTSIVLFAKERAQALIQFAWNAVTQAQAQVRSQQEANANPATAPPAGSPAAVVSSLWKTYGSSIITGISRAANTAQGEELNVAARAQTPQPGLQPRNSYTAEE</sequence>
<comment type="subcellular location">
    <subcellularLocation>
        <location evidence="1 6">Membrane</location>
        <topology evidence="1 6">Multi-pass membrane protein</topology>
    </subcellularLocation>
</comment>
<reference evidence="8" key="1">
    <citation type="submission" date="2021-10" db="EMBL/GenBank/DDBJ databases">
        <title>De novo Genome Assembly of Clathrus columnatus (Basidiomycota, Fungi) Using Illumina and Nanopore Sequence Data.</title>
        <authorList>
            <person name="Ogiso-Tanaka E."/>
            <person name="Itagaki H."/>
            <person name="Hosoya T."/>
            <person name="Hosaka K."/>
        </authorList>
    </citation>
    <scope>NUCLEOTIDE SEQUENCE</scope>
    <source>
        <strain evidence="8">MO-923</strain>
    </source>
</reference>
<proteinExistence type="inferred from homology"/>
<keyword evidence="9" id="KW-1185">Reference proteome</keyword>
<dbReference type="AlphaFoldDB" id="A0AAV5A8K5"/>
<evidence type="ECO:0000256" key="4">
    <source>
        <dbReference type="ARBA" id="ARBA00022989"/>
    </source>
</evidence>
<feature type="region of interest" description="Disordered" evidence="7">
    <location>
        <begin position="214"/>
        <end position="236"/>
    </location>
</feature>
<evidence type="ECO:0000256" key="7">
    <source>
        <dbReference type="SAM" id="MobiDB-lite"/>
    </source>
</evidence>
<protein>
    <recommendedName>
        <fullName evidence="6">Protein YOP1</fullName>
    </recommendedName>
</protein>
<evidence type="ECO:0000313" key="9">
    <source>
        <dbReference type="Proteomes" id="UP001050691"/>
    </source>
</evidence>
<keyword evidence="5" id="KW-0472">Membrane</keyword>
<dbReference type="Pfam" id="PF03134">
    <property type="entry name" value="TB2_DP1_HVA22"/>
    <property type="match status" value="2"/>
</dbReference>
<evidence type="ECO:0000256" key="2">
    <source>
        <dbReference type="ARBA" id="ARBA00008573"/>
    </source>
</evidence>
<evidence type="ECO:0000313" key="8">
    <source>
        <dbReference type="EMBL" id="GJJ09852.1"/>
    </source>
</evidence>
<dbReference type="PANTHER" id="PTHR12300:SF161">
    <property type="entry name" value="RECEPTOR EXPRESSION-ENHANCING PROTEIN"/>
    <property type="match status" value="1"/>
</dbReference>
<comment type="caution">
    <text evidence="8">The sequence shown here is derived from an EMBL/GenBank/DDBJ whole genome shotgun (WGS) entry which is preliminary data.</text>
</comment>
<feature type="compositionally biased region" description="Polar residues" evidence="7">
    <location>
        <begin position="220"/>
        <end position="236"/>
    </location>
</feature>
<dbReference type="PANTHER" id="PTHR12300">
    <property type="entry name" value="HVA22-LIKE PROTEINS"/>
    <property type="match status" value="1"/>
</dbReference>
<accession>A0AAV5A8K5</accession>
<dbReference type="Proteomes" id="UP001050691">
    <property type="component" value="Unassembled WGS sequence"/>
</dbReference>
<organism evidence="8 9">
    <name type="scientific">Clathrus columnatus</name>
    <dbReference type="NCBI Taxonomy" id="1419009"/>
    <lineage>
        <taxon>Eukaryota</taxon>
        <taxon>Fungi</taxon>
        <taxon>Dikarya</taxon>
        <taxon>Basidiomycota</taxon>
        <taxon>Agaricomycotina</taxon>
        <taxon>Agaricomycetes</taxon>
        <taxon>Phallomycetidae</taxon>
        <taxon>Phallales</taxon>
        <taxon>Clathraceae</taxon>
        <taxon>Clathrus</taxon>
    </lineage>
</organism>
<keyword evidence="4" id="KW-1133">Transmembrane helix</keyword>
<gene>
    <name evidence="8" type="ORF">Clacol_004076</name>
</gene>
<evidence type="ECO:0000256" key="1">
    <source>
        <dbReference type="ARBA" id="ARBA00004141"/>
    </source>
</evidence>
<comment type="similarity">
    <text evidence="2 6">Belongs to the DP1 family.</text>
</comment>
<evidence type="ECO:0000256" key="5">
    <source>
        <dbReference type="ARBA" id="ARBA00023136"/>
    </source>
</evidence>
<evidence type="ECO:0000256" key="6">
    <source>
        <dbReference type="RuleBase" id="RU362006"/>
    </source>
</evidence>
<keyword evidence="3" id="KW-0812">Transmembrane</keyword>
<evidence type="ECO:0000256" key="3">
    <source>
        <dbReference type="ARBA" id="ARBA00022692"/>
    </source>
</evidence>
<dbReference type="GO" id="GO:0016020">
    <property type="term" value="C:membrane"/>
    <property type="evidence" value="ECO:0007669"/>
    <property type="project" value="UniProtKB-SubCell"/>
</dbReference>